<protein>
    <submittedName>
        <fullName evidence="1">Uncharacterized protein</fullName>
    </submittedName>
</protein>
<accession>B0MR35</accession>
<dbReference type="AlphaFoldDB" id="B0MR35"/>
<dbReference type="EMBL" id="ABCA03000053">
    <property type="protein sequence ID" value="EDR99952.1"/>
    <property type="molecule type" value="Genomic_DNA"/>
</dbReference>
<gene>
    <name evidence="1" type="ORF">EUBSIR_02302</name>
</gene>
<evidence type="ECO:0000313" key="2">
    <source>
        <dbReference type="Proteomes" id="UP000005326"/>
    </source>
</evidence>
<sequence length="445" mass="51024">MDELNQFAANVADLYNAGSDKLDLPTARKIVKEINTFLFTCPSNIGSVYELGQKFPYFSAFHKYWHLHHRDILNLQISDEACEKVADELHEVYVRTEGKAFAEIYDTNGLSADEICRVRLLTANQDFRGSRNFKELSEIYLSDPTIFDEKQIINSPADFVKSIGITELSQNDKRVRYAKQISQFLLEHNSAPYDIIKVFDNDVTRLRNALIEFDGAGYGNKKTDMFIRDMVVLGVWNRVKGFDDIDVASDVNTIKIALRTGILTSEIPLISSFLDIFCYQYGYVDETNALAWRRVWKIWTDKYPNEAISSPCLLDYFIYNVVGKQFCKLSLCYFVCEDGHSFYWHSANNRTCQVCYKETKKRKKAKMLYKLLPCDVDEGYIAIDKTPFVQSKIANPNYHQCPFKRICEQYGDKNLMPPKSISIMGQTGWNSAYTTENSGGGGLMA</sequence>
<evidence type="ECO:0000313" key="1">
    <source>
        <dbReference type="EMBL" id="EDR99952.1"/>
    </source>
</evidence>
<reference evidence="1" key="1">
    <citation type="submission" date="2007-10" db="EMBL/GenBank/DDBJ databases">
        <authorList>
            <person name="Fulton L."/>
            <person name="Clifton S."/>
            <person name="Fulton B."/>
            <person name="Xu J."/>
            <person name="Minx P."/>
            <person name="Pepin K.H."/>
            <person name="Johnson M."/>
            <person name="Thiruvilangam P."/>
            <person name="Bhonagiri V."/>
            <person name="Nash W.E."/>
            <person name="Mardis E.R."/>
            <person name="Wilson R.K."/>
        </authorList>
    </citation>
    <scope>NUCLEOTIDE SEQUENCE [LARGE SCALE GENOMIC DNA]</scope>
    <source>
        <strain evidence="1">DSM 15702</strain>
    </source>
</reference>
<comment type="caution">
    <text evidence="1">The sequence shown here is derived from an EMBL/GenBank/DDBJ whole genome shotgun (WGS) entry which is preliminary data.</text>
</comment>
<dbReference type="Proteomes" id="UP000005326">
    <property type="component" value="Unassembled WGS sequence"/>
</dbReference>
<proteinExistence type="predicted"/>
<name>B0MR35_9FIRM</name>
<keyword evidence="2" id="KW-1185">Reference proteome</keyword>
<organism evidence="1 2">
    <name type="scientific">[Eubacterium] siraeum DSM 15702</name>
    <dbReference type="NCBI Taxonomy" id="428128"/>
    <lineage>
        <taxon>Bacteria</taxon>
        <taxon>Bacillati</taxon>
        <taxon>Bacillota</taxon>
        <taxon>Clostridia</taxon>
        <taxon>Eubacteriales</taxon>
        <taxon>Oscillospiraceae</taxon>
        <taxon>Oscillospiraceae incertae sedis</taxon>
    </lineage>
</organism>
<reference evidence="1" key="2">
    <citation type="submission" date="2014-06" db="EMBL/GenBank/DDBJ databases">
        <title>Draft genome sequence of Eubacterium siraeum (DSM 15702).</title>
        <authorList>
            <person name="Sudarsanam P."/>
            <person name="Ley R."/>
            <person name="Guruge J."/>
            <person name="Turnbaugh P.J."/>
            <person name="Mahowald M."/>
            <person name="Liep D."/>
            <person name="Gordon J."/>
        </authorList>
    </citation>
    <scope>NUCLEOTIDE SEQUENCE</scope>
    <source>
        <strain evidence="1">DSM 15702</strain>
    </source>
</reference>